<gene>
    <name evidence="5" type="ORF">NOCA2420011</name>
</gene>
<dbReference type="Gene3D" id="1.10.10.10">
    <property type="entry name" value="Winged helix-like DNA-binding domain superfamily/Winged helix DNA-binding domain"/>
    <property type="match status" value="1"/>
</dbReference>
<sequence length="149" mass="16256">MSTLTSHQLASLTALEQEMGIVVRRIRRVIVERARAVDPELQIAGFLVLSFLAGAGPARSADVVDVLGIDKGAISRHVQHLVDLGLVVRHPDPDDGRAALLSVTEDGLTRLAVVAEQRRRNLDEKLADWGDDELDDFVAALARYNRSLA</sequence>
<keyword evidence="2" id="KW-0238">DNA-binding</keyword>
<feature type="domain" description="HTH marR-type" evidence="4">
    <location>
        <begin position="12"/>
        <end position="146"/>
    </location>
</feature>
<keyword evidence="1" id="KW-0805">Transcription regulation</keyword>
<evidence type="ECO:0000259" key="4">
    <source>
        <dbReference type="PROSITE" id="PS50995"/>
    </source>
</evidence>
<reference evidence="5" key="1">
    <citation type="submission" date="2015-08" db="EMBL/GenBank/DDBJ databases">
        <authorList>
            <person name="Babu N.S."/>
            <person name="Beckwith C.J."/>
            <person name="Beseler K.G."/>
            <person name="Brison A."/>
            <person name="Carone J.V."/>
            <person name="Caskin T.P."/>
            <person name="Diamond M."/>
            <person name="Durham M.E."/>
            <person name="Foxe J.M."/>
            <person name="Go M."/>
            <person name="Henderson B.A."/>
            <person name="Jones I.B."/>
            <person name="McGettigan J.A."/>
            <person name="Micheletti S.J."/>
            <person name="Nasrallah M.E."/>
            <person name="Ortiz D."/>
            <person name="Piller C.R."/>
            <person name="Privatt S.R."/>
            <person name="Schneider S.L."/>
            <person name="Sharp S."/>
            <person name="Smith T.C."/>
            <person name="Stanton J.D."/>
            <person name="Ullery H.E."/>
            <person name="Wilson R.J."/>
            <person name="Serrano M.G."/>
            <person name="Buck G."/>
            <person name="Lee V."/>
            <person name="Wang Y."/>
            <person name="Carvalho R."/>
            <person name="Voegtly L."/>
            <person name="Shi R."/>
            <person name="Duckworth R."/>
            <person name="Johnson A."/>
            <person name="Loviza R."/>
            <person name="Walstead R."/>
            <person name="Shah Z."/>
            <person name="Kiflezghi M."/>
            <person name="Wade K."/>
            <person name="Ball S.L."/>
            <person name="Bradley K.W."/>
            <person name="Asai D.J."/>
            <person name="Bowman C.A."/>
            <person name="Russell D.A."/>
            <person name="Pope W.H."/>
            <person name="Jacobs-Sera D."/>
            <person name="Hendrix R.W."/>
            <person name="Hatfull G.F."/>
        </authorList>
    </citation>
    <scope>NUCLEOTIDE SEQUENCE</scope>
</reference>
<dbReference type="EMBL" id="CZKA01000037">
    <property type="protein sequence ID" value="CUR57427.1"/>
    <property type="molecule type" value="Genomic_DNA"/>
</dbReference>
<evidence type="ECO:0000256" key="3">
    <source>
        <dbReference type="ARBA" id="ARBA00023163"/>
    </source>
</evidence>
<dbReference type="PROSITE" id="PS01117">
    <property type="entry name" value="HTH_MARR_1"/>
    <property type="match status" value="1"/>
</dbReference>
<name>A0A2P2C5Y8_9ZZZZ</name>
<dbReference type="GO" id="GO:0003677">
    <property type="term" value="F:DNA binding"/>
    <property type="evidence" value="ECO:0007669"/>
    <property type="project" value="UniProtKB-KW"/>
</dbReference>
<dbReference type="InterPro" id="IPR023187">
    <property type="entry name" value="Tscrpt_reg_MarR-type_CS"/>
</dbReference>
<dbReference type="PANTHER" id="PTHR33164:SF57">
    <property type="entry name" value="MARR-FAMILY TRANSCRIPTIONAL REGULATOR"/>
    <property type="match status" value="1"/>
</dbReference>
<protein>
    <submittedName>
        <fullName evidence="5">Transcriptional regulator, MarR family</fullName>
    </submittedName>
</protein>
<dbReference type="GO" id="GO:0006950">
    <property type="term" value="P:response to stress"/>
    <property type="evidence" value="ECO:0007669"/>
    <property type="project" value="TreeGrafter"/>
</dbReference>
<accession>A0A2P2C5Y8</accession>
<evidence type="ECO:0000256" key="2">
    <source>
        <dbReference type="ARBA" id="ARBA00023125"/>
    </source>
</evidence>
<dbReference type="InterPro" id="IPR000835">
    <property type="entry name" value="HTH_MarR-typ"/>
</dbReference>
<dbReference type="SUPFAM" id="SSF46785">
    <property type="entry name" value="Winged helix' DNA-binding domain"/>
    <property type="match status" value="1"/>
</dbReference>
<dbReference type="InterPro" id="IPR036390">
    <property type="entry name" value="WH_DNA-bd_sf"/>
</dbReference>
<dbReference type="Pfam" id="PF12802">
    <property type="entry name" value="MarR_2"/>
    <property type="match status" value="1"/>
</dbReference>
<dbReference type="GO" id="GO:0003700">
    <property type="term" value="F:DNA-binding transcription factor activity"/>
    <property type="evidence" value="ECO:0007669"/>
    <property type="project" value="InterPro"/>
</dbReference>
<evidence type="ECO:0000256" key="1">
    <source>
        <dbReference type="ARBA" id="ARBA00023015"/>
    </source>
</evidence>
<proteinExistence type="predicted"/>
<dbReference type="AlphaFoldDB" id="A0A2P2C5Y8"/>
<dbReference type="SMART" id="SM00347">
    <property type="entry name" value="HTH_MARR"/>
    <property type="match status" value="1"/>
</dbReference>
<evidence type="ECO:0000313" key="5">
    <source>
        <dbReference type="EMBL" id="CUR57427.1"/>
    </source>
</evidence>
<dbReference type="PROSITE" id="PS50995">
    <property type="entry name" value="HTH_MARR_2"/>
    <property type="match status" value="1"/>
</dbReference>
<dbReference type="InterPro" id="IPR036388">
    <property type="entry name" value="WH-like_DNA-bd_sf"/>
</dbReference>
<organism evidence="5">
    <name type="scientific">metagenome</name>
    <dbReference type="NCBI Taxonomy" id="256318"/>
    <lineage>
        <taxon>unclassified sequences</taxon>
        <taxon>metagenomes</taxon>
    </lineage>
</organism>
<dbReference type="InterPro" id="IPR039422">
    <property type="entry name" value="MarR/SlyA-like"/>
</dbReference>
<dbReference type="PANTHER" id="PTHR33164">
    <property type="entry name" value="TRANSCRIPTIONAL REGULATOR, MARR FAMILY"/>
    <property type="match status" value="1"/>
</dbReference>
<keyword evidence="3" id="KW-0804">Transcription</keyword>